<name>A0A3Q9JMC7_9GAMM</name>
<dbReference type="AlphaFoldDB" id="A0A3Q9JMC7"/>
<evidence type="ECO:0000313" key="1">
    <source>
        <dbReference type="EMBL" id="AZS49351.1"/>
    </source>
</evidence>
<dbReference type="KEGG" id="emo:DM558_00515"/>
<dbReference type="Proteomes" id="UP000273143">
    <property type="component" value="Chromosome"/>
</dbReference>
<protein>
    <submittedName>
        <fullName evidence="1">Uncharacterized protein</fullName>
    </submittedName>
</protein>
<sequence>MESKQTTEVHKDIEVQILINAQESADLMQKIGGAIDSISYILEKDITDYLDGKPRLFNDDQRINIYTILKLLALMLASCGDKLKDQLPSKSLLI</sequence>
<gene>
    <name evidence="1" type="ORF">DM558_00515</name>
</gene>
<organism evidence="1 2">
    <name type="scientific">Entomomonas moraniae</name>
    <dbReference type="NCBI Taxonomy" id="2213226"/>
    <lineage>
        <taxon>Bacteria</taxon>
        <taxon>Pseudomonadati</taxon>
        <taxon>Pseudomonadota</taxon>
        <taxon>Gammaproteobacteria</taxon>
        <taxon>Pseudomonadales</taxon>
        <taxon>Pseudomonadaceae</taxon>
        <taxon>Entomomonas</taxon>
    </lineage>
</organism>
<dbReference type="RefSeq" id="WP_127161568.1">
    <property type="nucleotide sequence ID" value="NZ_CP029822.1"/>
</dbReference>
<evidence type="ECO:0000313" key="2">
    <source>
        <dbReference type="Proteomes" id="UP000273143"/>
    </source>
</evidence>
<proteinExistence type="predicted"/>
<dbReference type="EMBL" id="CP029822">
    <property type="protein sequence ID" value="AZS49351.1"/>
    <property type="molecule type" value="Genomic_DNA"/>
</dbReference>
<keyword evidence="2" id="KW-1185">Reference proteome</keyword>
<reference evidence="2" key="1">
    <citation type="submission" date="2018-06" db="EMBL/GenBank/DDBJ databases">
        <title>Complete genome of Pseudomonas insecticola strain QZS01.</title>
        <authorList>
            <person name="Wang J."/>
            <person name="Su Q."/>
        </authorList>
    </citation>
    <scope>NUCLEOTIDE SEQUENCE [LARGE SCALE GENOMIC DNA]</scope>
    <source>
        <strain evidence="2">QZS01</strain>
    </source>
</reference>
<accession>A0A3Q9JMC7</accession>